<dbReference type="InterPro" id="IPR036291">
    <property type="entry name" value="NAD(P)-bd_dom_sf"/>
</dbReference>
<dbReference type="RefSeq" id="WP_090606581.1">
    <property type="nucleotide sequence ID" value="NZ_FNZR01000006.1"/>
</dbReference>
<dbReference type="PANTHER" id="PTHR43245">
    <property type="entry name" value="BIFUNCTIONAL POLYMYXIN RESISTANCE PROTEIN ARNA"/>
    <property type="match status" value="1"/>
</dbReference>
<dbReference type="InterPro" id="IPR001509">
    <property type="entry name" value="Epimerase_deHydtase"/>
</dbReference>
<dbReference type="InterPro" id="IPR050177">
    <property type="entry name" value="Lipid_A_modif_metabolic_enz"/>
</dbReference>
<dbReference type="Proteomes" id="UP000198916">
    <property type="component" value="Unassembled WGS sequence"/>
</dbReference>
<dbReference type="OrthoDB" id="112777at2"/>
<keyword evidence="3" id="KW-1185">Reference proteome</keyword>
<reference evidence="3" key="1">
    <citation type="submission" date="2016-10" db="EMBL/GenBank/DDBJ databases">
        <authorList>
            <person name="Varghese N."/>
            <person name="Submissions S."/>
        </authorList>
    </citation>
    <scope>NUCLEOTIDE SEQUENCE [LARGE SCALE GENOMIC DNA]</scope>
    <source>
        <strain evidence="3">Jip14</strain>
    </source>
</reference>
<evidence type="ECO:0000313" key="3">
    <source>
        <dbReference type="Proteomes" id="UP000198916"/>
    </source>
</evidence>
<gene>
    <name evidence="2" type="ORF">SAMN05421740_10650</name>
</gene>
<evidence type="ECO:0000313" key="2">
    <source>
        <dbReference type="EMBL" id="SEL50128.1"/>
    </source>
</evidence>
<dbReference type="PANTHER" id="PTHR43245:SF13">
    <property type="entry name" value="UDP-D-APIOSE_UDP-D-XYLOSE SYNTHASE 2"/>
    <property type="match status" value="1"/>
</dbReference>
<dbReference type="SUPFAM" id="SSF51735">
    <property type="entry name" value="NAD(P)-binding Rossmann-fold domains"/>
    <property type="match status" value="1"/>
</dbReference>
<sequence>MHTILGAGGAIGAPLAKSLKENHGKRVRIVGRKPEKVNPDDELFVADLLDAGAVHRAVAGSAVAYLCVGLPYKAKLWKREWPRLMRHVIDACKAHGTRLVFVDNVYLYAPEALSHMTERSAIGPVSKKGKIRKQVVDMLLTAVTQGELKALIARSADFYGPGIRNSILLELVYNNLKKGKPALWQCDAGKVHSFTYTPDAAEAVAVLGNRDEAYNRVWHLPTAKDRLTGADWVTLFSAQLQAKPTFFVLRRWLLKLAGLVVPLMRELEDMSYQYQYDYFFDSSDIEQTFGLKATPITQAISEIVAFGRR</sequence>
<proteinExistence type="predicted"/>
<dbReference type="AlphaFoldDB" id="A0A1H7QQZ1"/>
<protein>
    <submittedName>
        <fullName evidence="2">Nucleoside-diphosphate-sugar epimerase</fullName>
    </submittedName>
</protein>
<organism evidence="2 3">
    <name type="scientific">Parapedobacter koreensis</name>
    <dbReference type="NCBI Taxonomy" id="332977"/>
    <lineage>
        <taxon>Bacteria</taxon>
        <taxon>Pseudomonadati</taxon>
        <taxon>Bacteroidota</taxon>
        <taxon>Sphingobacteriia</taxon>
        <taxon>Sphingobacteriales</taxon>
        <taxon>Sphingobacteriaceae</taxon>
        <taxon>Parapedobacter</taxon>
    </lineage>
</organism>
<name>A0A1H7QQZ1_9SPHI</name>
<feature type="domain" description="NAD-dependent epimerase/dehydratase" evidence="1">
    <location>
        <begin position="4"/>
        <end position="210"/>
    </location>
</feature>
<dbReference type="EMBL" id="FNZR01000006">
    <property type="protein sequence ID" value="SEL50128.1"/>
    <property type="molecule type" value="Genomic_DNA"/>
</dbReference>
<dbReference type="Gene3D" id="3.40.50.720">
    <property type="entry name" value="NAD(P)-binding Rossmann-like Domain"/>
    <property type="match status" value="1"/>
</dbReference>
<evidence type="ECO:0000259" key="1">
    <source>
        <dbReference type="Pfam" id="PF01370"/>
    </source>
</evidence>
<dbReference type="Pfam" id="PF01370">
    <property type="entry name" value="Epimerase"/>
    <property type="match status" value="1"/>
</dbReference>
<dbReference type="STRING" id="332977.SAMN05421740_10650"/>
<accession>A0A1H7QQZ1</accession>